<feature type="domain" description="ACP-type MB" evidence="4">
    <location>
        <begin position="140"/>
        <end position="174"/>
    </location>
</feature>
<dbReference type="RefSeq" id="WP_174449112.1">
    <property type="nucleotide sequence ID" value="NZ_AP018732.1"/>
</dbReference>
<dbReference type="InterPro" id="IPR046342">
    <property type="entry name" value="CBS_dom_sf"/>
</dbReference>
<dbReference type="KEGG" id="ccai:NAS2_1559"/>
<dbReference type="SMART" id="SM00116">
    <property type="entry name" value="CBS"/>
    <property type="match status" value="2"/>
</dbReference>
<feature type="domain" description="CBS" evidence="3">
    <location>
        <begin position="67"/>
        <end position="122"/>
    </location>
</feature>
<organism evidence="5 6">
    <name type="scientific">Conexivisphaera calida</name>
    <dbReference type="NCBI Taxonomy" id="1874277"/>
    <lineage>
        <taxon>Archaea</taxon>
        <taxon>Nitrososphaerota</taxon>
        <taxon>Conexivisphaeria</taxon>
        <taxon>Conexivisphaerales</taxon>
        <taxon>Conexivisphaeraceae</taxon>
        <taxon>Conexivisphaera</taxon>
    </lineage>
</organism>
<dbReference type="GeneID" id="55585368"/>
<evidence type="ECO:0000256" key="2">
    <source>
        <dbReference type="PROSITE-ProRule" id="PRU00703"/>
    </source>
</evidence>
<evidence type="ECO:0000259" key="4">
    <source>
        <dbReference type="PROSITE" id="PS51901"/>
    </source>
</evidence>
<accession>A0A4P2VE79</accession>
<gene>
    <name evidence="5" type="ORF">NAS2_1559</name>
</gene>
<evidence type="ECO:0000256" key="1">
    <source>
        <dbReference type="ARBA" id="ARBA00023122"/>
    </source>
</evidence>
<keyword evidence="6" id="KW-1185">Reference proteome</keyword>
<proteinExistence type="predicted"/>
<name>A0A4P2VE79_9ARCH</name>
<dbReference type="Gene3D" id="3.10.580.10">
    <property type="entry name" value="CBS-domain"/>
    <property type="match status" value="1"/>
</dbReference>
<evidence type="ECO:0000259" key="3">
    <source>
        <dbReference type="PROSITE" id="PS51371"/>
    </source>
</evidence>
<dbReference type="PROSITE" id="PS51901">
    <property type="entry name" value="ACP_MB"/>
    <property type="match status" value="1"/>
</dbReference>
<reference evidence="5 6" key="1">
    <citation type="journal article" date="2019" name="ISME J.">
        <title>Isolation and characterization of a thermophilic sulfur- and iron-reducing thaumarchaeote from a terrestrial acidic hot spring.</title>
        <authorList>
            <person name="Kato S."/>
            <person name="Itoh T."/>
            <person name="Yuki M."/>
            <person name="Nagamori M."/>
            <person name="Ohnishi M."/>
            <person name="Uematsu K."/>
            <person name="Suzuki K."/>
            <person name="Takashina T."/>
            <person name="Ohkuma M."/>
        </authorList>
    </citation>
    <scope>NUCLEOTIDE SEQUENCE [LARGE SCALE GENOMIC DNA]</scope>
    <source>
        <strain evidence="5 6">NAS-02</strain>
    </source>
</reference>
<dbReference type="SUPFAM" id="SSF54631">
    <property type="entry name" value="CBS-domain pair"/>
    <property type="match status" value="1"/>
</dbReference>
<keyword evidence="1 2" id="KW-0129">CBS domain</keyword>
<protein>
    <submittedName>
        <fullName evidence="5">FIG046540: CBS domain protein</fullName>
    </submittedName>
</protein>
<dbReference type="PROSITE" id="PS51371">
    <property type="entry name" value="CBS"/>
    <property type="match status" value="2"/>
</dbReference>
<dbReference type="Pfam" id="PF00571">
    <property type="entry name" value="CBS"/>
    <property type="match status" value="2"/>
</dbReference>
<dbReference type="OrthoDB" id="43333at2157"/>
<dbReference type="PANTHER" id="PTHR43080:SF2">
    <property type="entry name" value="CBS DOMAIN-CONTAINING PROTEIN"/>
    <property type="match status" value="1"/>
</dbReference>
<dbReference type="EMBL" id="AP018732">
    <property type="protein sequence ID" value="BBE42936.1"/>
    <property type="molecule type" value="Genomic_DNA"/>
</dbReference>
<dbReference type="InterPro" id="IPR000644">
    <property type="entry name" value="CBS_dom"/>
</dbReference>
<feature type="domain" description="CBS" evidence="3">
    <location>
        <begin position="1"/>
        <end position="60"/>
    </location>
</feature>
<dbReference type="Proteomes" id="UP000509448">
    <property type="component" value="Chromosome"/>
</dbReference>
<dbReference type="AlphaFoldDB" id="A0A4P2VE79"/>
<dbReference type="InterPro" id="IPR051257">
    <property type="entry name" value="Diverse_CBS-Domain"/>
</dbReference>
<dbReference type="InterPro" id="IPR044065">
    <property type="entry name" value="ACP_MB"/>
</dbReference>
<dbReference type="PANTHER" id="PTHR43080">
    <property type="entry name" value="CBS DOMAIN-CONTAINING PROTEIN CBSX3, MITOCHONDRIAL"/>
    <property type="match status" value="1"/>
</dbReference>
<sequence length="177" mass="19478">MNSPIITAFPRDDVASVARKMKKYEIGSVVVVNDDGDIMGIVTDGDVIRKVVAEGRSPKEVRASEVMSSPVATIDGESDLAQAAREMRSRGVKRLVVLHNGKPAGVISMSDIISVFPEVLDILSEKARMMSGEAVRHRKYVSGFCDQCGRWSDYLVEVDGRFLCEECRSELEEPEQA</sequence>
<evidence type="ECO:0000313" key="6">
    <source>
        <dbReference type="Proteomes" id="UP000509448"/>
    </source>
</evidence>
<evidence type="ECO:0000313" key="5">
    <source>
        <dbReference type="EMBL" id="BBE42936.1"/>
    </source>
</evidence>